<name>A0ABW6HQ74_9FLAO</name>
<protein>
    <submittedName>
        <fullName evidence="1">Uncharacterized protein</fullName>
    </submittedName>
</protein>
<evidence type="ECO:0000313" key="1">
    <source>
        <dbReference type="EMBL" id="MFE3849206.1"/>
    </source>
</evidence>
<dbReference type="Proteomes" id="UP001600039">
    <property type="component" value="Unassembled WGS sequence"/>
</dbReference>
<reference evidence="1 2" key="1">
    <citation type="submission" date="2024-06" db="EMBL/GenBank/DDBJ databases">
        <title>Flavobacterium spp. isolated from glacier.</title>
        <authorList>
            <person name="Han D."/>
        </authorList>
    </citation>
    <scope>NUCLEOTIDE SEQUENCE [LARGE SCALE GENOMIC DNA]</scope>
    <source>
        <strain evidence="1 2">LB3P45</strain>
    </source>
</reference>
<keyword evidence="2" id="KW-1185">Reference proteome</keyword>
<evidence type="ECO:0000313" key="2">
    <source>
        <dbReference type="Proteomes" id="UP001600039"/>
    </source>
</evidence>
<sequence length="325" mass="38715">MVDVTKMHLRIKDDSKWFNTMSINLELKRTNYNSEFKYYEGKLFFHDDKSSTDFDDDRFLKIQLTKHHDYFRINILDSIQDWYLGDNASEDFSKSSYNDCINLLSKKLSIASFTSHATISELTWKAKIAFRKEHANFMSCIFDHKTLKNKSTTGRTKIKFWGKDKNCLIIKKKNLPEIANETKIDFYIHFQIESKNVPNDKFLKNNARYLADVLENWNQMVDEWENQLNNLVIIDSFSPAISDYLNNANMTKMSGYLIYVGIKHYGLENFRQLINDKMISKKLYEYRKKYIDIYEKFEDSNTPNYRSYFKTNVELIAEKLKKQSL</sequence>
<comment type="caution">
    <text evidence="1">The sequence shown here is derived from an EMBL/GenBank/DDBJ whole genome shotgun (WGS) entry which is preliminary data.</text>
</comment>
<dbReference type="EMBL" id="JBHZQA010000012">
    <property type="protein sequence ID" value="MFE3849206.1"/>
    <property type="molecule type" value="Genomic_DNA"/>
</dbReference>
<gene>
    <name evidence="1" type="ORF">ACFX5D_14650</name>
</gene>
<accession>A0ABW6HQ74</accession>
<dbReference type="RefSeq" id="WP_379858953.1">
    <property type="nucleotide sequence ID" value="NZ_JBHZQA010000012.1"/>
</dbReference>
<organism evidence="1 2">
    <name type="scientific">Flavobacterium fructosi</name>
    <dbReference type="NCBI Taxonomy" id="3230416"/>
    <lineage>
        <taxon>Bacteria</taxon>
        <taxon>Pseudomonadati</taxon>
        <taxon>Bacteroidota</taxon>
        <taxon>Flavobacteriia</taxon>
        <taxon>Flavobacteriales</taxon>
        <taxon>Flavobacteriaceae</taxon>
        <taxon>Flavobacterium</taxon>
    </lineage>
</organism>
<proteinExistence type="predicted"/>